<proteinExistence type="predicted"/>
<dbReference type="EMBL" id="CP046236">
    <property type="protein sequence ID" value="WFD48812.1"/>
    <property type="molecule type" value="Genomic_DNA"/>
</dbReference>
<evidence type="ECO:0000313" key="2">
    <source>
        <dbReference type="Proteomes" id="UP000818624"/>
    </source>
</evidence>
<evidence type="ECO:0000313" key="1">
    <source>
        <dbReference type="EMBL" id="WFD48812.1"/>
    </source>
</evidence>
<reference evidence="1 2" key="1">
    <citation type="journal article" date="2020" name="Elife">
        <title>Loss of centromere function drives karyotype evolution in closely related Malassezia species.</title>
        <authorList>
            <person name="Sankaranarayanan S.R."/>
            <person name="Ianiri G."/>
            <person name="Coelho M.A."/>
            <person name="Reza M.H."/>
            <person name="Thimmappa B.C."/>
            <person name="Ganguly P."/>
            <person name="Vadnala R.N."/>
            <person name="Sun S."/>
            <person name="Siddharthan R."/>
            <person name="Tellgren-Roth C."/>
            <person name="Dawson T.L."/>
            <person name="Heitman J."/>
            <person name="Sanyal K."/>
        </authorList>
    </citation>
    <scope>NUCLEOTIDE SEQUENCE [LARGE SCALE GENOMIC DNA]</scope>
    <source>
        <strain evidence="1">CBS14141</strain>
    </source>
</reference>
<organism evidence="1 2">
    <name type="scientific">Malassezia furfur</name>
    <name type="common">Pityriasis versicolor infection agent</name>
    <name type="synonym">Pityrosporum furfur</name>
    <dbReference type="NCBI Taxonomy" id="55194"/>
    <lineage>
        <taxon>Eukaryota</taxon>
        <taxon>Fungi</taxon>
        <taxon>Dikarya</taxon>
        <taxon>Basidiomycota</taxon>
        <taxon>Ustilaginomycotina</taxon>
        <taxon>Malasseziomycetes</taxon>
        <taxon>Malasseziales</taxon>
        <taxon>Malasseziaceae</taxon>
        <taxon>Malassezia</taxon>
    </lineage>
</organism>
<protein>
    <submittedName>
        <fullName evidence="1">Uncharacterized protein</fullName>
    </submittedName>
</protein>
<gene>
    <name evidence="1" type="ORF">GLX27_003483</name>
</gene>
<name>A0ABY8EVJ7_MALFU</name>
<sequence>MVRLPRGVEQLVTAYLTGALVQRVRGALTQLSRSPTVLRATERVLHEWDTLPQRLAGRPVPYTPRDYGQPEGRVSDIGAWCH</sequence>
<dbReference type="Proteomes" id="UP000818624">
    <property type="component" value="Chromosome 3"/>
</dbReference>
<keyword evidence="2" id="KW-1185">Reference proteome</keyword>
<accession>A0ABY8EVJ7</accession>